<sequence length="975" mass="111389">MSDPRPENLEVFTPITQDSSPAPHTQPTEVITPCDDFNIHEPIDEEHPELQDPTEEHAEFPTEEPSASQLEPKLIVDPQDVPVAVSPVVDISEDITARRYPLHNHRAPARYSDIRLNNMNKVDPNLFITCRLCLEELGQYQIIPSIQEQIKSCYDIIVDAYDGLPQLMCQKCQTNLSQHYITKQKYLEKQNLLKQRVESQKAIQEQENKPPTPQLECVKRLENVKRRRLSSNSEESSTSRHAYDFESTNSWQSEYYKIYNCTLCTYRVKNKKYMDYHRETHKHLKNKYSDILNQYCIVKLDKFDDKPNETGSKDTVMLSDKKIVVSYRDYTIHYTPRSNQFRLDKHESPIKTKYPRKRNRLFSNSSSDTVVIDNDSRNKRNEKDTICIQISSDEEEQSDDHDSIGSNIDQRIVAQDNDYKTIEHITSNCYSKYLKRVENTKKVKIPTLSSNMESQLNHKVLSIGRKVLNGNFFNCTGLLRFLEYKNLPIMWAPSPNSSRDTNIVVRTLKNNPEDTASDSNWSYIAKTRSGVMPSTKQIERTNTPQIPANSQNLFNLLTNTTINVNAKNVALNNSETKSKILNANPVANPKPSKVARIPDINVNDSSIKTVSTDNEDQFSLPVIASTISLVPYIDKKEHLNNSNKVSNQEIAYPRIKVKSFSELMAPKALNNLGMAKAPFTFPVVSGDNTAIAIVTEAYQLNENQITNICHEVPEEVIQERDNITQPAKNNLPQICSDTSNYQSAVPNYQSGVPNNQSGLPNNQSGVPNYHNTVPNYQSAVPNYQSAVSNYQSGVQNNQSDVQNNQSHVQNIQSGVPNNQSDVSNYQTVVSNDKYVILDTVLLPNEKTSSPFHYLNNLLQCHGLILLYKHEDITEKYYCLIRFKVSFKQDTTEPVVFGMQLYYYNRAFCIKVKDKNHSDIAITSLSADWQWEIIKTFKGDVHKKLLINAQKVSREAHSDTQCLMSLLTSIKMKKVD</sequence>
<gene>
    <name evidence="1" type="ORF">K1T71_003248</name>
</gene>
<protein>
    <submittedName>
        <fullName evidence="1">Uncharacterized protein</fullName>
    </submittedName>
</protein>
<reference evidence="1 2" key="1">
    <citation type="journal article" date="2021" name="Front. Genet.">
        <title>Chromosome-Level Genome Assembly Reveals Significant Gene Expansion in the Toll and IMD Signaling Pathways of Dendrolimus kikuchii.</title>
        <authorList>
            <person name="Zhou J."/>
            <person name="Wu P."/>
            <person name="Xiong Z."/>
            <person name="Liu N."/>
            <person name="Zhao N."/>
            <person name="Ji M."/>
            <person name="Qiu Y."/>
            <person name="Yang B."/>
        </authorList>
    </citation>
    <scope>NUCLEOTIDE SEQUENCE [LARGE SCALE GENOMIC DNA]</scope>
    <source>
        <strain evidence="1">Ann1</strain>
    </source>
</reference>
<accession>A0ACC1DB27</accession>
<evidence type="ECO:0000313" key="2">
    <source>
        <dbReference type="Proteomes" id="UP000824533"/>
    </source>
</evidence>
<dbReference type="Proteomes" id="UP000824533">
    <property type="component" value="Linkage Group LG05"/>
</dbReference>
<keyword evidence="2" id="KW-1185">Reference proteome</keyword>
<comment type="caution">
    <text evidence="1">The sequence shown here is derived from an EMBL/GenBank/DDBJ whole genome shotgun (WGS) entry which is preliminary data.</text>
</comment>
<organism evidence="1 2">
    <name type="scientific">Dendrolimus kikuchii</name>
    <dbReference type="NCBI Taxonomy" id="765133"/>
    <lineage>
        <taxon>Eukaryota</taxon>
        <taxon>Metazoa</taxon>
        <taxon>Ecdysozoa</taxon>
        <taxon>Arthropoda</taxon>
        <taxon>Hexapoda</taxon>
        <taxon>Insecta</taxon>
        <taxon>Pterygota</taxon>
        <taxon>Neoptera</taxon>
        <taxon>Endopterygota</taxon>
        <taxon>Lepidoptera</taxon>
        <taxon>Glossata</taxon>
        <taxon>Ditrysia</taxon>
        <taxon>Bombycoidea</taxon>
        <taxon>Lasiocampidae</taxon>
        <taxon>Dendrolimus</taxon>
    </lineage>
</organism>
<name>A0ACC1DB27_9NEOP</name>
<proteinExistence type="predicted"/>
<dbReference type="EMBL" id="CM034391">
    <property type="protein sequence ID" value="KAJ0181163.1"/>
    <property type="molecule type" value="Genomic_DNA"/>
</dbReference>
<evidence type="ECO:0000313" key="1">
    <source>
        <dbReference type="EMBL" id="KAJ0181163.1"/>
    </source>
</evidence>